<evidence type="ECO:0000313" key="3">
    <source>
        <dbReference type="Proteomes" id="UP001317705"/>
    </source>
</evidence>
<name>A0ABN6VMC5_9BACT</name>
<dbReference type="RefSeq" id="WP_282001276.1">
    <property type="nucleotide sequence ID" value="NZ_AP027151.1"/>
</dbReference>
<reference evidence="2 3" key="1">
    <citation type="submission" date="2022-12" db="EMBL/GenBank/DDBJ databases">
        <title>Polyphasic characterization of Geotalea uranireducens NIT-SL11 newly isolated from a complex of sewage sludge and microbially reduced graphene oxide.</title>
        <authorList>
            <person name="Xie L."/>
            <person name="Yoshida N."/>
            <person name="Meng L."/>
        </authorList>
    </citation>
    <scope>NUCLEOTIDE SEQUENCE [LARGE SCALE GENOMIC DNA]</scope>
    <source>
        <strain evidence="2 3">NIT-SL11</strain>
    </source>
</reference>
<dbReference type="InterPro" id="IPR022642">
    <property type="entry name" value="CheR_C"/>
</dbReference>
<organism evidence="2 3">
    <name type="scientific">Geotalea uraniireducens</name>
    <dbReference type="NCBI Taxonomy" id="351604"/>
    <lineage>
        <taxon>Bacteria</taxon>
        <taxon>Pseudomonadati</taxon>
        <taxon>Thermodesulfobacteriota</taxon>
        <taxon>Desulfuromonadia</taxon>
        <taxon>Geobacterales</taxon>
        <taxon>Geobacteraceae</taxon>
        <taxon>Geotalea</taxon>
    </lineage>
</organism>
<dbReference type="EMBL" id="AP027151">
    <property type="protein sequence ID" value="BDV41298.1"/>
    <property type="molecule type" value="Genomic_DNA"/>
</dbReference>
<feature type="domain" description="MCP methyltransferase CheR-type SAM-binding" evidence="1">
    <location>
        <begin position="162"/>
        <end position="283"/>
    </location>
</feature>
<gene>
    <name evidence="2" type="ORF">GURASL_02210</name>
</gene>
<evidence type="ECO:0000259" key="1">
    <source>
        <dbReference type="Pfam" id="PF01739"/>
    </source>
</evidence>
<keyword evidence="3" id="KW-1185">Reference proteome</keyword>
<dbReference type="InterPro" id="IPR029063">
    <property type="entry name" value="SAM-dependent_MTases_sf"/>
</dbReference>
<proteinExistence type="predicted"/>
<dbReference type="Pfam" id="PF01739">
    <property type="entry name" value="CheR"/>
    <property type="match status" value="1"/>
</dbReference>
<evidence type="ECO:0000313" key="2">
    <source>
        <dbReference type="EMBL" id="BDV41298.1"/>
    </source>
</evidence>
<protein>
    <submittedName>
        <fullName evidence="2">Chemotaxis protein CheR</fullName>
    </submittedName>
</protein>
<accession>A0ABN6VMC5</accession>
<dbReference type="Gene3D" id="3.40.50.150">
    <property type="entry name" value="Vaccinia Virus protein VP39"/>
    <property type="match status" value="1"/>
</dbReference>
<dbReference type="SUPFAM" id="SSF53335">
    <property type="entry name" value="S-adenosyl-L-methionine-dependent methyltransferases"/>
    <property type="match status" value="1"/>
</dbReference>
<dbReference type="Proteomes" id="UP001317705">
    <property type="component" value="Chromosome"/>
</dbReference>
<sequence>MIEPSDHIPAWDSEAIAASLPYLATRGSLLDSELARRIERLGERFAVFLTTCPTPWWTADLAVTAEMEIITETYLPFAEIASAVTRLLDLALCQQSGGLAPPLSMARSWLDLLRRLPPPFQDPNPARLLNRLAVDDQQRHRFIFALYLPPHFGNAFNRYPRQAAFLKEWLTTPEFVNRPIRCLDAACGSGEGTYDLARLLLKAGYPPTAFMIHGTTHEPVELFAATHAFFPHDEMRQGRFRRHNADLHQRGAVDRIRFRSEDLLQPADWGGARYDVIVCNGILGGPFINVRKDLERAIEGLTRRLAPRGIFLAANRFHQGWQKVVPDALLQEIATRAGLTVITAGEGLAGFRSE</sequence>
<dbReference type="CDD" id="cd02440">
    <property type="entry name" value="AdoMet_MTases"/>
    <property type="match status" value="1"/>
</dbReference>